<comment type="caution">
    <text evidence="7">The sequence shown here is derived from an EMBL/GenBank/DDBJ whole genome shotgun (WGS) entry which is preliminary data.</text>
</comment>
<dbReference type="PANTHER" id="PTHR34113:SF2">
    <property type="entry name" value="PROTEIN LIKE EARLY STARVATION, CHLOROPLASTIC"/>
    <property type="match status" value="1"/>
</dbReference>
<reference evidence="7" key="2">
    <citation type="submission" date="2020-11" db="EMBL/GenBank/DDBJ databases">
        <authorList>
            <person name="Cecchin M."/>
            <person name="Marcolungo L."/>
            <person name="Rossato M."/>
            <person name="Girolomoni L."/>
            <person name="Cosentino E."/>
            <person name="Cuine S."/>
            <person name="Li-Beisson Y."/>
            <person name="Delledonne M."/>
            <person name="Ballottari M."/>
        </authorList>
    </citation>
    <scope>NUCLEOTIDE SEQUENCE</scope>
    <source>
        <strain evidence="7">211/11P</strain>
        <tissue evidence="7">Whole cell</tissue>
    </source>
</reference>
<proteinExistence type="inferred from homology"/>
<feature type="compositionally biased region" description="Basic and acidic residues" evidence="6">
    <location>
        <begin position="101"/>
        <end position="114"/>
    </location>
</feature>
<keyword evidence="3" id="KW-0934">Plastid</keyword>
<name>A0A9D4TP00_CHLVU</name>
<dbReference type="GO" id="GO:0043036">
    <property type="term" value="C:starch grain"/>
    <property type="evidence" value="ECO:0007669"/>
    <property type="project" value="TreeGrafter"/>
</dbReference>
<dbReference type="Proteomes" id="UP001055712">
    <property type="component" value="Unassembled WGS sequence"/>
</dbReference>
<dbReference type="GO" id="GO:0009570">
    <property type="term" value="C:chloroplast stroma"/>
    <property type="evidence" value="ECO:0007669"/>
    <property type="project" value="UniProtKB-SubCell"/>
</dbReference>
<comment type="subcellular location">
    <subcellularLocation>
        <location evidence="1">Plastid</location>
        <location evidence="1">Chloroplast stroma</location>
    </subcellularLocation>
</comment>
<sequence>MLSRAAALGSSAATQASAAARRRPRHATQARRPAQHPGTSLQQRTSVLAAANKEGRKFADFLQFEEVGTDGPPPPSGLGGDKAVELVDRASSLLAAAREALESVRQRDPADSRNRQTGSSIKTSTSATASSSDANSGGRSGGATAAARGLTSFVWESDLDELDEGEAGSFIVGGGSRDSSPPSPGNSGALGGGGGGEDASQSWSQAGLDSWFGDKVDTGPLQLRPTLKPVASQVSQVAVLERPAGPTTLEFGAPETPQAAGPSIFPASMQLHFQPPEAEAAAAPPASEETAAEAPPAEAPEGSWERRSGEEMGAHGYWYRWTEVRGCDDAGVVQWYEKWWEVSDWKGMKEMGAEKWGCNARGDAWRETWREAIVVDDASGQPMVERSAHKWAKNEAENEWEEKWDERYWSAGRAEKSAYKWAKEGPDVWHEKWGETYDGAGACLKYTDKWAEREHFGGAREQWGDKWEENFADGRGTKKGETWSVSGDGQRFSRWWGENHLGDRLVQKYGHSSTGEHWDHTEQMDTYYNPIPHFGYDLALSHSPQLRTVPTLPRDRDSLGSGNAIL</sequence>
<evidence type="ECO:0000256" key="3">
    <source>
        <dbReference type="ARBA" id="ARBA00022640"/>
    </source>
</evidence>
<feature type="compositionally biased region" description="Gly residues" evidence="6">
    <location>
        <begin position="188"/>
        <end position="197"/>
    </location>
</feature>
<feature type="compositionally biased region" description="Basic residues" evidence="6">
    <location>
        <begin position="20"/>
        <end position="29"/>
    </location>
</feature>
<dbReference type="EMBL" id="SIDB01000007">
    <property type="protein sequence ID" value="KAI3430777.1"/>
    <property type="molecule type" value="Genomic_DNA"/>
</dbReference>
<keyword evidence="4" id="KW-0809">Transit peptide</keyword>
<dbReference type="InterPro" id="IPR052495">
    <property type="entry name" value="Alpha-glucan_binding_chloro"/>
</dbReference>
<feature type="region of interest" description="Disordered" evidence="6">
    <location>
        <begin position="276"/>
        <end position="308"/>
    </location>
</feature>
<feature type="compositionally biased region" description="Low complexity" evidence="6">
    <location>
        <begin position="1"/>
        <end position="19"/>
    </location>
</feature>
<evidence type="ECO:0000313" key="7">
    <source>
        <dbReference type="EMBL" id="KAI3430777.1"/>
    </source>
</evidence>
<evidence type="ECO:0000313" key="8">
    <source>
        <dbReference type="Proteomes" id="UP001055712"/>
    </source>
</evidence>
<comment type="similarity">
    <text evidence="5">Belongs to the ESV1 family.</text>
</comment>
<dbReference type="AlphaFoldDB" id="A0A9D4TP00"/>
<dbReference type="GO" id="GO:2001070">
    <property type="term" value="F:starch binding"/>
    <property type="evidence" value="ECO:0007669"/>
    <property type="project" value="TreeGrafter"/>
</dbReference>
<gene>
    <name evidence="7" type="ORF">D9Q98_009189</name>
</gene>
<evidence type="ECO:0000256" key="2">
    <source>
        <dbReference type="ARBA" id="ARBA00022528"/>
    </source>
</evidence>
<dbReference type="GO" id="GO:0005982">
    <property type="term" value="P:starch metabolic process"/>
    <property type="evidence" value="ECO:0007669"/>
    <property type="project" value="TreeGrafter"/>
</dbReference>
<evidence type="ECO:0000256" key="4">
    <source>
        <dbReference type="ARBA" id="ARBA00022946"/>
    </source>
</evidence>
<organism evidence="7 8">
    <name type="scientific">Chlorella vulgaris</name>
    <name type="common">Green alga</name>
    <dbReference type="NCBI Taxonomy" id="3077"/>
    <lineage>
        <taxon>Eukaryota</taxon>
        <taxon>Viridiplantae</taxon>
        <taxon>Chlorophyta</taxon>
        <taxon>core chlorophytes</taxon>
        <taxon>Trebouxiophyceae</taxon>
        <taxon>Chlorellales</taxon>
        <taxon>Chlorellaceae</taxon>
        <taxon>Chlorella clade</taxon>
        <taxon>Chlorella</taxon>
    </lineage>
</organism>
<protein>
    <submittedName>
        <fullName evidence="7">Uncharacterized protein</fullName>
    </submittedName>
</protein>
<evidence type="ECO:0000256" key="6">
    <source>
        <dbReference type="SAM" id="MobiDB-lite"/>
    </source>
</evidence>
<evidence type="ECO:0000256" key="1">
    <source>
        <dbReference type="ARBA" id="ARBA00004470"/>
    </source>
</evidence>
<evidence type="ECO:0000256" key="5">
    <source>
        <dbReference type="ARBA" id="ARBA00038237"/>
    </source>
</evidence>
<feature type="region of interest" description="Disordered" evidence="6">
    <location>
        <begin position="1"/>
        <end position="44"/>
    </location>
</feature>
<feature type="compositionally biased region" description="Low complexity" evidence="6">
    <location>
        <begin position="117"/>
        <end position="144"/>
    </location>
</feature>
<dbReference type="OrthoDB" id="343842at2759"/>
<dbReference type="GO" id="GO:2000904">
    <property type="term" value="P:regulation of starch metabolic process"/>
    <property type="evidence" value="ECO:0007669"/>
    <property type="project" value="TreeGrafter"/>
</dbReference>
<keyword evidence="8" id="KW-1185">Reference proteome</keyword>
<keyword evidence="2" id="KW-0150">Chloroplast</keyword>
<accession>A0A9D4TP00</accession>
<reference evidence="7" key="1">
    <citation type="journal article" date="2019" name="Plant J.">
        <title>Chlorella vulgaris genome assembly and annotation reveals the molecular basis for metabolic acclimation to high light conditions.</title>
        <authorList>
            <person name="Cecchin M."/>
            <person name="Marcolungo L."/>
            <person name="Rossato M."/>
            <person name="Girolomoni L."/>
            <person name="Cosentino E."/>
            <person name="Cuine S."/>
            <person name="Li-Beisson Y."/>
            <person name="Delledonne M."/>
            <person name="Ballottari M."/>
        </authorList>
    </citation>
    <scope>NUCLEOTIDE SEQUENCE</scope>
    <source>
        <strain evidence="7">211/11P</strain>
    </source>
</reference>
<feature type="region of interest" description="Disordered" evidence="6">
    <location>
        <begin position="166"/>
        <end position="204"/>
    </location>
</feature>
<dbReference type="PANTHER" id="PTHR34113">
    <property type="entry name" value="INACTIVE PURPLE ACID PHOSPHATASE-LIKE PROTEIN"/>
    <property type="match status" value="1"/>
</dbReference>
<feature type="region of interest" description="Disordered" evidence="6">
    <location>
        <begin position="101"/>
        <end position="144"/>
    </location>
</feature>
<feature type="compositionally biased region" description="Low complexity" evidence="6">
    <location>
        <begin position="276"/>
        <end position="301"/>
    </location>
</feature>